<keyword evidence="3" id="KW-0804">Transcription</keyword>
<evidence type="ECO:0000256" key="1">
    <source>
        <dbReference type="ARBA" id="ARBA00023015"/>
    </source>
</evidence>
<dbReference type="PROSITE" id="PS00041">
    <property type="entry name" value="HTH_ARAC_FAMILY_1"/>
    <property type="match status" value="1"/>
</dbReference>
<dbReference type="AlphaFoldDB" id="A0A090WS78"/>
<evidence type="ECO:0000256" key="2">
    <source>
        <dbReference type="ARBA" id="ARBA00023125"/>
    </source>
</evidence>
<proteinExistence type="predicted"/>
<evidence type="ECO:0000313" key="6">
    <source>
        <dbReference type="Proteomes" id="UP000029643"/>
    </source>
</evidence>
<accession>A0A090WS78</accession>
<dbReference type="InterPro" id="IPR009057">
    <property type="entry name" value="Homeodomain-like_sf"/>
</dbReference>
<gene>
    <name evidence="5" type="ORF">JCM19274_4148</name>
</gene>
<dbReference type="PANTHER" id="PTHR47893:SF1">
    <property type="entry name" value="REGULATORY PROTEIN PCHR"/>
    <property type="match status" value="1"/>
</dbReference>
<feature type="domain" description="HTH araC/xylS-type" evidence="4">
    <location>
        <begin position="202"/>
        <end position="300"/>
    </location>
</feature>
<comment type="caution">
    <text evidence="5">The sequence shown here is derived from an EMBL/GenBank/DDBJ whole genome shotgun (WGS) entry which is preliminary data.</text>
</comment>
<organism evidence="5 6">
    <name type="scientific">Algibacter lectus</name>
    <dbReference type="NCBI Taxonomy" id="221126"/>
    <lineage>
        <taxon>Bacteria</taxon>
        <taxon>Pseudomonadati</taxon>
        <taxon>Bacteroidota</taxon>
        <taxon>Flavobacteriia</taxon>
        <taxon>Flavobacteriales</taxon>
        <taxon>Flavobacteriaceae</taxon>
        <taxon>Algibacter</taxon>
    </lineage>
</organism>
<dbReference type="EMBL" id="BBNU01000005">
    <property type="protein sequence ID" value="GAL79063.1"/>
    <property type="molecule type" value="Genomic_DNA"/>
</dbReference>
<dbReference type="GO" id="GO:0003700">
    <property type="term" value="F:DNA-binding transcription factor activity"/>
    <property type="evidence" value="ECO:0007669"/>
    <property type="project" value="InterPro"/>
</dbReference>
<dbReference type="Proteomes" id="UP000029643">
    <property type="component" value="Unassembled WGS sequence"/>
</dbReference>
<keyword evidence="1" id="KW-0805">Transcription regulation</keyword>
<reference evidence="5 6" key="1">
    <citation type="journal article" date="2014" name="Genome Announc.">
        <title>Draft Genome Sequences of Marine Flavobacterium Algibacter lectus Strains SS8 and NR4.</title>
        <authorList>
            <person name="Takatani N."/>
            <person name="Nakanishi M."/>
            <person name="Meirelles P."/>
            <person name="Mino S."/>
            <person name="Suda W."/>
            <person name="Oshima K."/>
            <person name="Hattori M."/>
            <person name="Ohkuma M."/>
            <person name="Hosokawa M."/>
            <person name="Miyashita K."/>
            <person name="Thompson F.L."/>
            <person name="Niwa A."/>
            <person name="Sawabe T."/>
            <person name="Sawabe T."/>
        </authorList>
    </citation>
    <scope>NUCLEOTIDE SEQUENCE [LARGE SCALE GENOMIC DNA]</scope>
    <source>
        <strain evidence="6">JCM19274</strain>
    </source>
</reference>
<dbReference type="PROSITE" id="PS01124">
    <property type="entry name" value="HTH_ARAC_FAMILY_2"/>
    <property type="match status" value="1"/>
</dbReference>
<dbReference type="InterPro" id="IPR018062">
    <property type="entry name" value="HTH_AraC-typ_CS"/>
</dbReference>
<sequence>MNKNNAEDTGKSNAQRSFLETEVGEGGFVVLMYKNDESETQNIVKDIHSDFIQFHFCVKGSSQFVFNEGRYTLNILEENSLLLYNPQRDLPINLKIEPNSWMVSILISIKKFHGLFSQEAGYITFLSDDNKDKKYYKDGVITPSMAIVLNQLINYNLNLSIKNLYFKGKAYELLSLYFNRNEDADVEQCPFLVDETNVIKIRKAKDIVISRIAEPPSLQELADEIGLNIKKLKEGFKQIYGDSVFSFLFDYKMEVARKLLEAGNDNVNEVGLKVGYSTSSHFIAAFKKKYGTTPKKYVMSLTS</sequence>
<dbReference type="GO" id="GO:0043565">
    <property type="term" value="F:sequence-specific DNA binding"/>
    <property type="evidence" value="ECO:0007669"/>
    <property type="project" value="InterPro"/>
</dbReference>
<dbReference type="STRING" id="221126.SAMN04489722_10849"/>
<protein>
    <submittedName>
        <fullName evidence="5">Transcriptional regulator</fullName>
    </submittedName>
</protein>
<dbReference type="SUPFAM" id="SSF46689">
    <property type="entry name" value="Homeodomain-like"/>
    <property type="match status" value="1"/>
</dbReference>
<dbReference type="Pfam" id="PF12833">
    <property type="entry name" value="HTH_18"/>
    <property type="match status" value="1"/>
</dbReference>
<evidence type="ECO:0000313" key="5">
    <source>
        <dbReference type="EMBL" id="GAL79063.1"/>
    </source>
</evidence>
<dbReference type="InterPro" id="IPR020449">
    <property type="entry name" value="Tscrpt_reg_AraC-type_HTH"/>
</dbReference>
<dbReference type="InterPro" id="IPR053142">
    <property type="entry name" value="PchR_regulatory_protein"/>
</dbReference>
<dbReference type="PRINTS" id="PR00032">
    <property type="entry name" value="HTHARAC"/>
</dbReference>
<evidence type="ECO:0000256" key="3">
    <source>
        <dbReference type="ARBA" id="ARBA00023163"/>
    </source>
</evidence>
<dbReference type="Gene3D" id="1.10.10.60">
    <property type="entry name" value="Homeodomain-like"/>
    <property type="match status" value="1"/>
</dbReference>
<dbReference type="RefSeq" id="WP_042496908.1">
    <property type="nucleotide sequence ID" value="NZ_BBNU01000005.1"/>
</dbReference>
<dbReference type="SMART" id="SM00342">
    <property type="entry name" value="HTH_ARAC"/>
    <property type="match status" value="1"/>
</dbReference>
<evidence type="ECO:0000259" key="4">
    <source>
        <dbReference type="PROSITE" id="PS01124"/>
    </source>
</evidence>
<dbReference type="InterPro" id="IPR018060">
    <property type="entry name" value="HTH_AraC"/>
</dbReference>
<name>A0A090WS78_9FLAO</name>
<keyword evidence="2" id="KW-0238">DNA-binding</keyword>
<dbReference type="PANTHER" id="PTHR47893">
    <property type="entry name" value="REGULATORY PROTEIN PCHR"/>
    <property type="match status" value="1"/>
</dbReference>